<protein>
    <submittedName>
        <fullName evidence="1">Uncharacterized protein</fullName>
    </submittedName>
</protein>
<organism evidence="1 2">
    <name type="scientific">Pseudoalteromonas shioyasakiensis</name>
    <dbReference type="NCBI Taxonomy" id="1190813"/>
    <lineage>
        <taxon>Bacteria</taxon>
        <taxon>Pseudomonadati</taxon>
        <taxon>Pseudomonadota</taxon>
        <taxon>Gammaproteobacteria</taxon>
        <taxon>Alteromonadales</taxon>
        <taxon>Pseudoalteromonadaceae</taxon>
        <taxon>Pseudoalteromonas</taxon>
    </lineage>
</organism>
<keyword evidence="2" id="KW-1185">Reference proteome</keyword>
<evidence type="ECO:0000313" key="1">
    <source>
        <dbReference type="EMBL" id="MDI4671633.1"/>
    </source>
</evidence>
<reference evidence="1 2" key="1">
    <citation type="submission" date="2022-02" db="EMBL/GenBank/DDBJ databases">
        <title>Genome analysis of Beneficial Microorganisms for Coral consortium from Pocillopora damicornis.</title>
        <authorList>
            <person name="Rosado P.M."/>
            <person name="Cardoso P.M."/>
            <person name="Rosado J.G."/>
            <person name="Schultz J."/>
            <person name="Rocha U."/>
            <person name="Costa T.K."/>
            <person name="Peixoto R.S."/>
        </authorList>
    </citation>
    <scope>NUCLEOTIDE SEQUENCE [LARGE SCALE GENOMIC DNA]</scope>
    <source>
        <strain evidence="1 2">BMC5</strain>
    </source>
</reference>
<sequence length="124" mass="14156">RIIAGQINQVSSEQSYRQQQLMTALEQFEDKQSAINLAEQLLTKSNNNQELYYQAAAVAQAKQQTTLAQSWYRAAVDPDTATSTLSDEQNYELYALDENEAWYVNNAKRQLQGIERDEQAYITA</sequence>
<dbReference type="RefSeq" id="WP_282659054.1">
    <property type="nucleotide sequence ID" value="NZ_JAKUMG010000075.1"/>
</dbReference>
<feature type="non-terminal residue" evidence="1">
    <location>
        <position position="1"/>
    </location>
</feature>
<gene>
    <name evidence="1" type="ORF">MKZ47_21520</name>
</gene>
<accession>A0ABT6U9A1</accession>
<dbReference type="EMBL" id="JAKUMG010000075">
    <property type="protein sequence ID" value="MDI4671633.1"/>
    <property type="molecule type" value="Genomic_DNA"/>
</dbReference>
<evidence type="ECO:0000313" key="2">
    <source>
        <dbReference type="Proteomes" id="UP001156974"/>
    </source>
</evidence>
<comment type="caution">
    <text evidence="1">The sequence shown here is derived from an EMBL/GenBank/DDBJ whole genome shotgun (WGS) entry which is preliminary data.</text>
</comment>
<dbReference type="Proteomes" id="UP001156974">
    <property type="component" value="Unassembled WGS sequence"/>
</dbReference>
<name>A0ABT6U9A1_9GAMM</name>
<proteinExistence type="predicted"/>
<feature type="non-terminal residue" evidence="1">
    <location>
        <position position="124"/>
    </location>
</feature>